<dbReference type="Gene3D" id="1.10.357.10">
    <property type="entry name" value="Tetracycline Repressor, domain 2"/>
    <property type="match status" value="1"/>
</dbReference>
<dbReference type="PANTHER" id="PTHR30055">
    <property type="entry name" value="HTH-TYPE TRANSCRIPTIONAL REGULATOR RUTR"/>
    <property type="match status" value="1"/>
</dbReference>
<gene>
    <name evidence="6" type="ORF">FHP24_04475</name>
</gene>
<dbReference type="AlphaFoldDB" id="A0A5C4XQH5"/>
<dbReference type="InterPro" id="IPR050109">
    <property type="entry name" value="HTH-type_TetR-like_transc_reg"/>
</dbReference>
<evidence type="ECO:0000259" key="5">
    <source>
        <dbReference type="PROSITE" id="PS50977"/>
    </source>
</evidence>
<proteinExistence type="predicted"/>
<feature type="domain" description="HTH tetR-type" evidence="5">
    <location>
        <begin position="66"/>
        <end position="126"/>
    </location>
</feature>
<organism evidence="6 7">
    <name type="scientific">Aliirhizobium smilacinae</name>
    <dbReference type="NCBI Taxonomy" id="1395944"/>
    <lineage>
        <taxon>Bacteria</taxon>
        <taxon>Pseudomonadati</taxon>
        <taxon>Pseudomonadota</taxon>
        <taxon>Alphaproteobacteria</taxon>
        <taxon>Hyphomicrobiales</taxon>
        <taxon>Rhizobiaceae</taxon>
        <taxon>Aliirhizobium</taxon>
    </lineage>
</organism>
<evidence type="ECO:0000256" key="4">
    <source>
        <dbReference type="PROSITE-ProRule" id="PRU00335"/>
    </source>
</evidence>
<protein>
    <submittedName>
        <fullName evidence="6">TetR/AcrR family transcriptional regulator</fullName>
    </submittedName>
</protein>
<dbReference type="Pfam" id="PF00440">
    <property type="entry name" value="TetR_N"/>
    <property type="match status" value="1"/>
</dbReference>
<feature type="DNA-binding region" description="H-T-H motif" evidence="4">
    <location>
        <begin position="89"/>
        <end position="108"/>
    </location>
</feature>
<dbReference type="InterPro" id="IPR009057">
    <property type="entry name" value="Homeodomain-like_sf"/>
</dbReference>
<evidence type="ECO:0000313" key="7">
    <source>
        <dbReference type="Proteomes" id="UP000311605"/>
    </source>
</evidence>
<reference evidence="6 7" key="1">
    <citation type="submission" date="2019-06" db="EMBL/GenBank/DDBJ databases">
        <title>The draft genome of Rhizobium smilacinae PTYR-5.</title>
        <authorList>
            <person name="Liu L."/>
            <person name="Li L."/>
            <person name="Zhang X."/>
        </authorList>
    </citation>
    <scope>NUCLEOTIDE SEQUENCE [LARGE SCALE GENOMIC DNA]</scope>
    <source>
        <strain evidence="6 7">PTYR-5</strain>
    </source>
</reference>
<keyword evidence="2 4" id="KW-0238">DNA-binding</keyword>
<keyword evidence="1" id="KW-0805">Transcription regulation</keyword>
<keyword evidence="3" id="KW-0804">Transcription</keyword>
<dbReference type="GO" id="GO:0000976">
    <property type="term" value="F:transcription cis-regulatory region binding"/>
    <property type="evidence" value="ECO:0007669"/>
    <property type="project" value="TreeGrafter"/>
</dbReference>
<accession>A0A5C4XQH5</accession>
<dbReference type="Proteomes" id="UP000311605">
    <property type="component" value="Unassembled WGS sequence"/>
</dbReference>
<evidence type="ECO:0000256" key="1">
    <source>
        <dbReference type="ARBA" id="ARBA00023015"/>
    </source>
</evidence>
<evidence type="ECO:0000256" key="2">
    <source>
        <dbReference type="ARBA" id="ARBA00023125"/>
    </source>
</evidence>
<dbReference type="SUPFAM" id="SSF46689">
    <property type="entry name" value="Homeodomain-like"/>
    <property type="match status" value="1"/>
</dbReference>
<sequence>MWSFRHARGVAAARGMMARREPRQDDVRPASCYARDVSHNFYLRIASQMSTASPPQAVEPKRKRGHERVAIIVETAIGLFAADGYRAVTMSEVAARSGTAIGSLYRFFPTKDALAQAIMDRYGTHLTDELENVVAVAASASAPEVARALVSMMRGLQVERAAALVLADAREDGPLLRAGLRRHMLEKLTAVLALIDGKPVPADIDQRAWMLLYALKAIRQFDQDHPALSKRLVDDACLLIEPLVAAGLTKTG</sequence>
<dbReference type="EMBL" id="VDMN01000001">
    <property type="protein sequence ID" value="TNM65529.1"/>
    <property type="molecule type" value="Genomic_DNA"/>
</dbReference>
<dbReference type="PRINTS" id="PR00455">
    <property type="entry name" value="HTHTETR"/>
</dbReference>
<name>A0A5C4XQH5_9HYPH</name>
<dbReference type="GO" id="GO:0003700">
    <property type="term" value="F:DNA-binding transcription factor activity"/>
    <property type="evidence" value="ECO:0007669"/>
    <property type="project" value="TreeGrafter"/>
</dbReference>
<dbReference type="PROSITE" id="PS50977">
    <property type="entry name" value="HTH_TETR_2"/>
    <property type="match status" value="1"/>
</dbReference>
<comment type="caution">
    <text evidence="6">The sequence shown here is derived from an EMBL/GenBank/DDBJ whole genome shotgun (WGS) entry which is preliminary data.</text>
</comment>
<evidence type="ECO:0000313" key="6">
    <source>
        <dbReference type="EMBL" id="TNM65529.1"/>
    </source>
</evidence>
<evidence type="ECO:0000256" key="3">
    <source>
        <dbReference type="ARBA" id="ARBA00023163"/>
    </source>
</evidence>
<keyword evidence="7" id="KW-1185">Reference proteome</keyword>
<dbReference type="PANTHER" id="PTHR30055:SF234">
    <property type="entry name" value="HTH-TYPE TRANSCRIPTIONAL REGULATOR BETI"/>
    <property type="match status" value="1"/>
</dbReference>
<dbReference type="OrthoDB" id="9808189at2"/>
<dbReference type="InterPro" id="IPR001647">
    <property type="entry name" value="HTH_TetR"/>
</dbReference>